<dbReference type="InterPro" id="IPR011037">
    <property type="entry name" value="Pyrv_Knase-like_insert_dom_sf"/>
</dbReference>
<dbReference type="PANTHER" id="PTHR36930:SF1">
    <property type="entry name" value="MOSC DOMAIN-CONTAINING PROTEIN"/>
    <property type="match status" value="1"/>
</dbReference>
<dbReference type="InterPro" id="IPR005302">
    <property type="entry name" value="MoCF_Sase_C"/>
</dbReference>
<dbReference type="EMBL" id="BSDP01000001">
    <property type="protein sequence ID" value="GLI26755.1"/>
    <property type="molecule type" value="Genomic_DNA"/>
</dbReference>
<evidence type="ECO:0000313" key="3">
    <source>
        <dbReference type="Proteomes" id="UP001144396"/>
    </source>
</evidence>
<dbReference type="Proteomes" id="UP001144396">
    <property type="component" value="Unassembled WGS sequence"/>
</dbReference>
<dbReference type="GO" id="GO:0030151">
    <property type="term" value="F:molybdenum ion binding"/>
    <property type="evidence" value="ECO:0007669"/>
    <property type="project" value="InterPro"/>
</dbReference>
<dbReference type="InterPro" id="IPR052716">
    <property type="entry name" value="MOSC_domain"/>
</dbReference>
<evidence type="ECO:0000313" key="2">
    <source>
        <dbReference type="EMBL" id="GLI26755.1"/>
    </source>
</evidence>
<accession>A0A9W6CUS4</accession>
<dbReference type="SUPFAM" id="SSF50800">
    <property type="entry name" value="PK beta-barrel domain-like"/>
    <property type="match status" value="1"/>
</dbReference>
<proteinExistence type="predicted"/>
<organism evidence="2 3">
    <name type="scientific">Agromyces rhizosphaerae</name>
    <dbReference type="NCBI Taxonomy" id="88374"/>
    <lineage>
        <taxon>Bacteria</taxon>
        <taxon>Bacillati</taxon>
        <taxon>Actinomycetota</taxon>
        <taxon>Actinomycetes</taxon>
        <taxon>Micrococcales</taxon>
        <taxon>Microbacteriaceae</taxon>
        <taxon>Agromyces</taxon>
    </lineage>
</organism>
<dbReference type="PANTHER" id="PTHR36930">
    <property type="entry name" value="METAL-SULFUR CLUSTER BIOSYNTHESIS PROTEINS YUAD-RELATED"/>
    <property type="match status" value="1"/>
</dbReference>
<feature type="domain" description="MOSC" evidence="1">
    <location>
        <begin position="22"/>
        <end position="171"/>
    </location>
</feature>
<gene>
    <name evidence="2" type="ORF">ARHIZOSPH14_09970</name>
</gene>
<dbReference type="AlphaFoldDB" id="A0A9W6CUS4"/>
<dbReference type="GO" id="GO:0030170">
    <property type="term" value="F:pyridoxal phosphate binding"/>
    <property type="evidence" value="ECO:0007669"/>
    <property type="project" value="InterPro"/>
</dbReference>
<comment type="caution">
    <text evidence="2">The sequence shown here is derived from an EMBL/GenBank/DDBJ whole genome shotgun (WGS) entry which is preliminary data.</text>
</comment>
<dbReference type="Gene3D" id="2.40.33.20">
    <property type="entry name" value="PK beta-barrel domain-like"/>
    <property type="match status" value="1"/>
</dbReference>
<dbReference type="Pfam" id="PF03473">
    <property type="entry name" value="MOSC"/>
    <property type="match status" value="1"/>
</dbReference>
<protein>
    <submittedName>
        <fullName evidence="2">MOSC domain-containing protein</fullName>
    </submittedName>
</protein>
<sequence>MTEAAPTVVAVARDSGHHFSKPVRDEIMLVANHGVEGDAHAGATVRHLHDVRKDAARPNLRQVHLMHAELFDEVAADGFAVDPGMLGENVTTRGVDLLGLPEGTRIRLGSDAVVELTGLRTPCKQINGVQDGLMKRLIRTDDDGTVHRLSGVMGVVATGGVVRAGDAIEVELPDAPHRALGPV</sequence>
<dbReference type="PROSITE" id="PS51340">
    <property type="entry name" value="MOSC"/>
    <property type="match status" value="1"/>
</dbReference>
<dbReference type="RefSeq" id="WP_281882770.1">
    <property type="nucleotide sequence ID" value="NZ_BSDP01000001.1"/>
</dbReference>
<keyword evidence="3" id="KW-1185">Reference proteome</keyword>
<evidence type="ECO:0000259" key="1">
    <source>
        <dbReference type="PROSITE" id="PS51340"/>
    </source>
</evidence>
<dbReference type="GO" id="GO:0003824">
    <property type="term" value="F:catalytic activity"/>
    <property type="evidence" value="ECO:0007669"/>
    <property type="project" value="InterPro"/>
</dbReference>
<name>A0A9W6CUS4_9MICO</name>
<reference evidence="2" key="1">
    <citation type="submission" date="2022-12" db="EMBL/GenBank/DDBJ databases">
        <title>Reference genome sequencing for broad-spectrum identification of bacterial and archaeal isolates by mass spectrometry.</title>
        <authorList>
            <person name="Sekiguchi Y."/>
            <person name="Tourlousse D.M."/>
        </authorList>
    </citation>
    <scope>NUCLEOTIDE SEQUENCE</scope>
    <source>
        <strain evidence="2">14</strain>
    </source>
</reference>